<evidence type="ECO:0008006" key="5">
    <source>
        <dbReference type="Google" id="ProtNLM"/>
    </source>
</evidence>
<evidence type="ECO:0000313" key="3">
    <source>
        <dbReference type="EMBL" id="QIC69929.1"/>
    </source>
</evidence>
<gene>
    <name evidence="3" type="ORF">FSC09_05710</name>
</gene>
<accession>A0A6C0Y1D4</accession>
<evidence type="ECO:0000256" key="1">
    <source>
        <dbReference type="SAM" id="MobiDB-lite"/>
    </source>
</evidence>
<evidence type="ECO:0000256" key="2">
    <source>
        <dbReference type="SAM" id="SignalP"/>
    </source>
</evidence>
<protein>
    <recommendedName>
        <fullName evidence="5">Polymer-forming cytoskeletal protein</fullName>
    </recommendedName>
</protein>
<feature type="region of interest" description="Disordered" evidence="1">
    <location>
        <begin position="135"/>
        <end position="158"/>
    </location>
</feature>
<feature type="signal peptide" evidence="2">
    <location>
        <begin position="1"/>
        <end position="19"/>
    </location>
</feature>
<evidence type="ECO:0000313" key="4">
    <source>
        <dbReference type="Proteomes" id="UP000503440"/>
    </source>
</evidence>
<dbReference type="InterPro" id="IPR012332">
    <property type="entry name" value="Autotransporter_pectin_lyase_C"/>
</dbReference>
<name>A0A6C0Y1D4_9GAMM</name>
<dbReference type="Gene3D" id="2.160.20.20">
    <property type="match status" value="1"/>
</dbReference>
<reference evidence="3 4" key="1">
    <citation type="submission" date="2019-09" db="EMBL/GenBank/DDBJ databases">
        <title>Non-baumannii Acinetobacter spp. carrying blaNDM-1 isolated in China.</title>
        <authorList>
            <person name="Cui C."/>
            <person name="Chen C."/>
            <person name="Sun J."/>
            <person name="Liu Y."/>
        </authorList>
    </citation>
    <scope>NUCLEOTIDE SEQUENCE [LARGE SCALE GENOMIC DNA]</scope>
    <source>
        <strain evidence="3 4">B18</strain>
    </source>
</reference>
<sequence>MKTLLIAALFTTLSLPAWADVQCSGSLKDRSISDNIFIGKQCTLINVQVDGNVMLADGAKAILRNSHIDGNLESKGRFAQLVATNNRIEGNIQLERGKLTQLHNNRVNGNIQLKNNRGTLNISRNQVDGNLECENNATPPVGGRNTVQGDKTGQCRRL</sequence>
<dbReference type="RefSeq" id="WP_163141726.1">
    <property type="nucleotide sequence ID" value="NZ_CP044450.1"/>
</dbReference>
<dbReference type="AlphaFoldDB" id="A0A6C0Y1D4"/>
<organism evidence="3 4">
    <name type="scientific">Acinetobacter indicus</name>
    <dbReference type="NCBI Taxonomy" id="756892"/>
    <lineage>
        <taxon>Bacteria</taxon>
        <taxon>Pseudomonadati</taxon>
        <taxon>Pseudomonadota</taxon>
        <taxon>Gammaproteobacteria</taxon>
        <taxon>Moraxellales</taxon>
        <taxon>Moraxellaceae</taxon>
        <taxon>Acinetobacter</taxon>
    </lineage>
</organism>
<proteinExistence type="predicted"/>
<dbReference type="Proteomes" id="UP000503440">
    <property type="component" value="Chromosome"/>
</dbReference>
<keyword evidence="2" id="KW-0732">Signal</keyword>
<dbReference type="EMBL" id="CP044455">
    <property type="protein sequence ID" value="QIC69929.1"/>
    <property type="molecule type" value="Genomic_DNA"/>
</dbReference>
<feature type="chain" id="PRO_5030150486" description="Polymer-forming cytoskeletal protein" evidence="2">
    <location>
        <begin position="20"/>
        <end position="158"/>
    </location>
</feature>